<evidence type="ECO:0000313" key="3">
    <source>
        <dbReference type="Proteomes" id="UP001500571"/>
    </source>
</evidence>
<organism evidence="2 3">
    <name type="scientific">Nocardioides panacihumi</name>
    <dbReference type="NCBI Taxonomy" id="400774"/>
    <lineage>
        <taxon>Bacteria</taxon>
        <taxon>Bacillati</taxon>
        <taxon>Actinomycetota</taxon>
        <taxon>Actinomycetes</taxon>
        <taxon>Propionibacteriales</taxon>
        <taxon>Nocardioidaceae</taxon>
        <taxon>Nocardioides</taxon>
    </lineage>
</organism>
<sequence length="93" mass="9425">MELKSGLNGLTDRGRWSARGASFVAKLKATKMVWFPPDPADTGKAGAAAAKKTTKTAAKKSTGAARKSTSAAKKTGAAKKTAGTAKKTAATTK</sequence>
<comment type="caution">
    <text evidence="2">The sequence shown here is derived from an EMBL/GenBank/DDBJ whole genome shotgun (WGS) entry which is preliminary data.</text>
</comment>
<evidence type="ECO:0000313" key="2">
    <source>
        <dbReference type="EMBL" id="GAA1957990.1"/>
    </source>
</evidence>
<reference evidence="3" key="1">
    <citation type="journal article" date="2019" name="Int. J. Syst. Evol. Microbiol.">
        <title>The Global Catalogue of Microorganisms (GCM) 10K type strain sequencing project: providing services to taxonomists for standard genome sequencing and annotation.</title>
        <authorList>
            <consortium name="The Broad Institute Genomics Platform"/>
            <consortium name="The Broad Institute Genome Sequencing Center for Infectious Disease"/>
            <person name="Wu L."/>
            <person name="Ma J."/>
        </authorList>
    </citation>
    <scope>NUCLEOTIDE SEQUENCE [LARGE SCALE GENOMIC DNA]</scope>
    <source>
        <strain evidence="3">JCM 15309</strain>
    </source>
</reference>
<proteinExistence type="predicted"/>
<feature type="region of interest" description="Disordered" evidence="1">
    <location>
        <begin position="37"/>
        <end position="93"/>
    </location>
</feature>
<keyword evidence="3" id="KW-1185">Reference proteome</keyword>
<name>A0ABP5CAQ3_9ACTN</name>
<dbReference type="RefSeq" id="WP_344044316.1">
    <property type="nucleotide sequence ID" value="NZ_BAAAPB010000001.1"/>
</dbReference>
<feature type="compositionally biased region" description="Low complexity" evidence="1">
    <location>
        <begin position="59"/>
        <end position="93"/>
    </location>
</feature>
<evidence type="ECO:0000256" key="1">
    <source>
        <dbReference type="SAM" id="MobiDB-lite"/>
    </source>
</evidence>
<dbReference type="EMBL" id="BAAAPB010000001">
    <property type="protein sequence ID" value="GAA1957990.1"/>
    <property type="molecule type" value="Genomic_DNA"/>
</dbReference>
<gene>
    <name evidence="2" type="ORF">GCM10009798_16910</name>
</gene>
<feature type="compositionally biased region" description="Low complexity" evidence="1">
    <location>
        <begin position="42"/>
        <end position="51"/>
    </location>
</feature>
<protein>
    <submittedName>
        <fullName evidence="2">Uncharacterized protein</fullName>
    </submittedName>
</protein>
<accession>A0ABP5CAQ3</accession>
<dbReference type="Proteomes" id="UP001500571">
    <property type="component" value="Unassembled WGS sequence"/>
</dbReference>